<feature type="region of interest" description="Disordered" evidence="6">
    <location>
        <begin position="108"/>
        <end position="132"/>
    </location>
</feature>
<reference evidence="9" key="1">
    <citation type="submission" date="2025-08" db="UniProtKB">
        <authorList>
            <consortium name="RefSeq"/>
        </authorList>
    </citation>
    <scope>IDENTIFICATION</scope>
    <source>
        <strain evidence="9">OHB3-1</strain>
    </source>
</reference>
<proteinExistence type="predicted"/>
<evidence type="ECO:0000259" key="7">
    <source>
        <dbReference type="PROSITE" id="PS50888"/>
    </source>
</evidence>
<keyword evidence="3" id="KW-0238">DNA-binding</keyword>
<dbReference type="InterPro" id="IPR011598">
    <property type="entry name" value="bHLH_dom"/>
</dbReference>
<dbReference type="OrthoDB" id="71302at2759"/>
<dbReference type="InterPro" id="IPR036638">
    <property type="entry name" value="HLH_DNA-bd_sf"/>
</dbReference>
<evidence type="ECO:0000313" key="8">
    <source>
        <dbReference type="Proteomes" id="UP000504603"/>
    </source>
</evidence>
<dbReference type="GeneID" id="111004960"/>
<keyword evidence="8" id="KW-1185">Reference proteome</keyword>
<dbReference type="PROSITE" id="PS50888">
    <property type="entry name" value="BHLH"/>
    <property type="match status" value="1"/>
</dbReference>
<evidence type="ECO:0000256" key="3">
    <source>
        <dbReference type="ARBA" id="ARBA00023125"/>
    </source>
</evidence>
<dbReference type="Gene3D" id="4.10.280.10">
    <property type="entry name" value="Helix-loop-helix DNA-binding domain"/>
    <property type="match status" value="1"/>
</dbReference>
<dbReference type="GO" id="GO:0005634">
    <property type="term" value="C:nucleus"/>
    <property type="evidence" value="ECO:0007669"/>
    <property type="project" value="UniProtKB-SubCell"/>
</dbReference>
<evidence type="ECO:0000256" key="1">
    <source>
        <dbReference type="ARBA" id="ARBA00004123"/>
    </source>
</evidence>
<evidence type="ECO:0000256" key="4">
    <source>
        <dbReference type="ARBA" id="ARBA00023163"/>
    </source>
</evidence>
<sequence length="252" mass="28105">MLPFQSHYGLQTSNWSNYCNGDRVKRSVFAGECSIVNNAADSSKEERKSTEASRSHKEAERRRRQRINSHLSTLRTLLPNTTKTDKASLLAEVVSHVKELRRRAAEVARRSTADQCGGGGIRSETEPAPWPFPSEEDEATLCYCDNENRVMRATVCCDERSGLNRDLMQAIRSVQARAVRAETMTVGGRTKNVVVLEWCGGDGGGGGSREEEFVGLRRALKAVVENQAQNLSSNKRARSWASCPEEDRFFMC</sequence>
<name>A0A6J1BQY9_MOMCH</name>
<protein>
    <submittedName>
        <fullName evidence="9">Transcription factor bHLH30-like</fullName>
    </submittedName>
</protein>
<keyword evidence="5" id="KW-0539">Nucleus</keyword>
<dbReference type="RefSeq" id="XP_022131976.1">
    <property type="nucleotide sequence ID" value="XM_022276284.1"/>
</dbReference>
<dbReference type="PANTHER" id="PTHR45844">
    <property type="entry name" value="TRANSCRIPTION FACTOR BHLH30"/>
    <property type="match status" value="1"/>
</dbReference>
<evidence type="ECO:0000256" key="5">
    <source>
        <dbReference type="ARBA" id="ARBA00023242"/>
    </source>
</evidence>
<dbReference type="PANTHER" id="PTHR45844:SF16">
    <property type="entry name" value="TRANSCRIPTION FACTOR BHLH30-LIKE"/>
    <property type="match status" value="1"/>
</dbReference>
<gene>
    <name evidence="9" type="primary">LOC111004960</name>
</gene>
<dbReference type="GO" id="GO:0003700">
    <property type="term" value="F:DNA-binding transcription factor activity"/>
    <property type="evidence" value="ECO:0007669"/>
    <property type="project" value="InterPro"/>
</dbReference>
<evidence type="ECO:0000313" key="9">
    <source>
        <dbReference type="RefSeq" id="XP_022131976.1"/>
    </source>
</evidence>
<feature type="domain" description="BHLH" evidence="7">
    <location>
        <begin position="51"/>
        <end position="100"/>
    </location>
</feature>
<evidence type="ECO:0000256" key="6">
    <source>
        <dbReference type="SAM" id="MobiDB-lite"/>
    </source>
</evidence>
<dbReference type="AlphaFoldDB" id="A0A6J1BQY9"/>
<comment type="subcellular location">
    <subcellularLocation>
        <location evidence="1">Nucleus</location>
    </subcellularLocation>
</comment>
<dbReference type="GO" id="GO:0003677">
    <property type="term" value="F:DNA binding"/>
    <property type="evidence" value="ECO:0007669"/>
    <property type="project" value="UniProtKB-KW"/>
</dbReference>
<organism evidence="8 9">
    <name type="scientific">Momordica charantia</name>
    <name type="common">Bitter gourd</name>
    <name type="synonym">Balsam pear</name>
    <dbReference type="NCBI Taxonomy" id="3673"/>
    <lineage>
        <taxon>Eukaryota</taxon>
        <taxon>Viridiplantae</taxon>
        <taxon>Streptophyta</taxon>
        <taxon>Embryophyta</taxon>
        <taxon>Tracheophyta</taxon>
        <taxon>Spermatophyta</taxon>
        <taxon>Magnoliopsida</taxon>
        <taxon>eudicotyledons</taxon>
        <taxon>Gunneridae</taxon>
        <taxon>Pentapetalae</taxon>
        <taxon>rosids</taxon>
        <taxon>fabids</taxon>
        <taxon>Cucurbitales</taxon>
        <taxon>Cucurbitaceae</taxon>
        <taxon>Momordiceae</taxon>
        <taxon>Momordica</taxon>
    </lineage>
</organism>
<dbReference type="InterPro" id="IPR045847">
    <property type="entry name" value="AIG1-like"/>
</dbReference>
<keyword evidence="4" id="KW-0804">Transcription</keyword>
<feature type="region of interest" description="Disordered" evidence="6">
    <location>
        <begin position="40"/>
        <end position="65"/>
    </location>
</feature>
<feature type="compositionally biased region" description="Basic and acidic residues" evidence="6">
    <location>
        <begin position="42"/>
        <end position="61"/>
    </location>
</feature>
<dbReference type="GO" id="GO:0046983">
    <property type="term" value="F:protein dimerization activity"/>
    <property type="evidence" value="ECO:0007669"/>
    <property type="project" value="InterPro"/>
</dbReference>
<dbReference type="Proteomes" id="UP000504603">
    <property type="component" value="Unplaced"/>
</dbReference>
<dbReference type="KEGG" id="mcha:111004960"/>
<accession>A0A6J1BQY9</accession>
<evidence type="ECO:0000256" key="2">
    <source>
        <dbReference type="ARBA" id="ARBA00023015"/>
    </source>
</evidence>
<dbReference type="SMART" id="SM00353">
    <property type="entry name" value="HLH"/>
    <property type="match status" value="1"/>
</dbReference>
<dbReference type="Pfam" id="PF00010">
    <property type="entry name" value="HLH"/>
    <property type="match status" value="1"/>
</dbReference>
<dbReference type="SUPFAM" id="SSF47459">
    <property type="entry name" value="HLH, helix-loop-helix DNA-binding domain"/>
    <property type="match status" value="1"/>
</dbReference>
<keyword evidence="2" id="KW-0805">Transcription regulation</keyword>